<protein>
    <submittedName>
        <fullName evidence="2">Uncharacterized protein</fullName>
    </submittedName>
</protein>
<dbReference type="RefSeq" id="XP_033420809.1">
    <property type="nucleotide sequence ID" value="XM_033566607.1"/>
</dbReference>
<dbReference type="VEuPathDB" id="FungiDB:EYZ11_002267"/>
<dbReference type="Proteomes" id="UP000308092">
    <property type="component" value="Unassembled WGS sequence"/>
</dbReference>
<evidence type="ECO:0000313" key="3">
    <source>
        <dbReference type="Proteomes" id="UP000308092"/>
    </source>
</evidence>
<evidence type="ECO:0000313" key="1">
    <source>
        <dbReference type="EMBL" id="KAA8641447.1"/>
    </source>
</evidence>
<proteinExistence type="predicted"/>
<dbReference type="Proteomes" id="UP000324241">
    <property type="component" value="Unassembled WGS sequence"/>
</dbReference>
<keyword evidence="3" id="KW-1185">Reference proteome</keyword>
<reference evidence="1 4" key="2">
    <citation type="submission" date="2019-08" db="EMBL/GenBank/DDBJ databases">
        <title>The genome sequence of a newly discovered highly antifungal drug resistant Aspergillus species, Aspergillus tanneri NIH 1004.</title>
        <authorList>
            <person name="Mounaud S."/>
            <person name="Singh I."/>
            <person name="Joardar V."/>
            <person name="Pakala S."/>
            <person name="Pakala S."/>
            <person name="Venepally P."/>
            <person name="Chung J.K."/>
            <person name="Losada L."/>
            <person name="Nierman W.C."/>
        </authorList>
    </citation>
    <scope>NUCLEOTIDE SEQUENCE [LARGE SCALE GENOMIC DNA]</scope>
    <source>
        <strain evidence="1 4">NIH1004</strain>
    </source>
</reference>
<evidence type="ECO:0000313" key="4">
    <source>
        <dbReference type="Proteomes" id="UP000324241"/>
    </source>
</evidence>
<dbReference type="GeneID" id="54324614"/>
<gene>
    <name evidence="1" type="ORF">ATNIH1004_001912</name>
    <name evidence="2" type="ORF">EYZ11_002267</name>
</gene>
<name>A0A4S3JRN7_9EURO</name>
<sequence length="175" mass="19103">MSTKHKVIEVVGATDIKGLLFRAGADEEALEREAPPFEQPALSQKASFIYVPPNATNPLFLPTLNAATGRYEFILRLSKDLDMPIIVESTDPLVRALVERECPGIKLLAYDSLLAVEDIMSAWGAAAGKPAKLVEVTTEFMHGPLGIPWEVLDALPYIIEFGYMGGLDNVVYPSD</sequence>
<dbReference type="EMBL" id="QUQM01000010">
    <property type="protein sequence ID" value="KAA8641447.1"/>
    <property type="molecule type" value="Genomic_DNA"/>
</dbReference>
<dbReference type="STRING" id="1220188.A0A4S3JRN7"/>
<dbReference type="AlphaFoldDB" id="A0A4S3JRN7"/>
<organism evidence="2 3">
    <name type="scientific">Aspergillus tanneri</name>
    <dbReference type="NCBI Taxonomy" id="1220188"/>
    <lineage>
        <taxon>Eukaryota</taxon>
        <taxon>Fungi</taxon>
        <taxon>Dikarya</taxon>
        <taxon>Ascomycota</taxon>
        <taxon>Pezizomycotina</taxon>
        <taxon>Eurotiomycetes</taxon>
        <taxon>Eurotiomycetidae</taxon>
        <taxon>Eurotiales</taxon>
        <taxon>Aspergillaceae</taxon>
        <taxon>Aspergillus</taxon>
        <taxon>Aspergillus subgen. Circumdati</taxon>
    </lineage>
</organism>
<dbReference type="OrthoDB" id="3358371at2759"/>
<comment type="caution">
    <text evidence="2">The sequence shown here is derived from an EMBL/GenBank/DDBJ whole genome shotgun (WGS) entry which is preliminary data.</text>
</comment>
<dbReference type="EMBL" id="SOSA01000049">
    <property type="protein sequence ID" value="THC98265.1"/>
    <property type="molecule type" value="Genomic_DNA"/>
</dbReference>
<evidence type="ECO:0000313" key="2">
    <source>
        <dbReference type="EMBL" id="THC98265.1"/>
    </source>
</evidence>
<reference evidence="2 3" key="1">
    <citation type="submission" date="2019-03" db="EMBL/GenBank/DDBJ databases">
        <title>The genome sequence of a newly discovered highly antifungal drug resistant Aspergillus species, Aspergillus tanneri NIH 1004.</title>
        <authorList>
            <person name="Mounaud S."/>
            <person name="Singh I."/>
            <person name="Joardar V."/>
            <person name="Pakala S."/>
            <person name="Pakala S."/>
            <person name="Venepally P."/>
            <person name="Hoover J."/>
            <person name="Nierman W."/>
            <person name="Chung J."/>
            <person name="Losada L."/>
        </authorList>
    </citation>
    <scope>NUCLEOTIDE SEQUENCE [LARGE SCALE GENOMIC DNA]</scope>
    <source>
        <strain evidence="2 3">NIH1004</strain>
    </source>
</reference>
<accession>A0A4S3JRN7</accession>